<evidence type="ECO:0000256" key="1">
    <source>
        <dbReference type="ARBA" id="ARBA00022801"/>
    </source>
</evidence>
<dbReference type="EMBL" id="CYTV01000008">
    <property type="protein sequence ID" value="CUI95681.1"/>
    <property type="molecule type" value="Genomic_DNA"/>
</dbReference>
<evidence type="ECO:0000313" key="3">
    <source>
        <dbReference type="EMBL" id="CUI95681.1"/>
    </source>
</evidence>
<reference evidence="3 4" key="1">
    <citation type="submission" date="2015-09" db="EMBL/GenBank/DDBJ databases">
        <authorList>
            <person name="Jackson K.R."/>
            <person name="Lunt B.L."/>
            <person name="Fisher J.N.B."/>
            <person name="Gardner A.V."/>
            <person name="Bailey M.E."/>
            <person name="Deus L.M."/>
            <person name="Earl A.S."/>
            <person name="Gibby P.D."/>
            <person name="Hartmann K.A."/>
            <person name="Liu J.E."/>
            <person name="Manci A.M."/>
            <person name="Nielsen D.A."/>
            <person name="Solomon M.B."/>
            <person name="Breakwell D.P."/>
            <person name="Burnett S.H."/>
            <person name="Grose J.H."/>
        </authorList>
    </citation>
    <scope>NUCLEOTIDE SEQUENCE [LARGE SCALE GENOMIC DNA]</scope>
    <source>
        <strain evidence="3 4">2789STDY5608636</strain>
    </source>
</reference>
<keyword evidence="1" id="KW-0378">Hydrolase</keyword>
<keyword evidence="3" id="KW-0808">Transferase</keyword>
<evidence type="ECO:0000313" key="4">
    <source>
        <dbReference type="Proteomes" id="UP000053096"/>
    </source>
</evidence>
<keyword evidence="3" id="KW-0012">Acyltransferase</keyword>
<dbReference type="Pfam" id="PF12697">
    <property type="entry name" value="Abhydrolase_6"/>
    <property type="match status" value="1"/>
</dbReference>
<feature type="domain" description="AB hydrolase-1" evidence="2">
    <location>
        <begin position="30"/>
        <end position="259"/>
    </location>
</feature>
<dbReference type="RefSeq" id="WP_054471586.1">
    <property type="nucleotide sequence ID" value="NZ_CYTV01000008.1"/>
</dbReference>
<organism evidence="3 4">
    <name type="scientific">Bordetella pseudohinzii</name>
    <dbReference type="NCBI Taxonomy" id="1331258"/>
    <lineage>
        <taxon>Bacteria</taxon>
        <taxon>Pseudomonadati</taxon>
        <taxon>Pseudomonadota</taxon>
        <taxon>Betaproteobacteria</taxon>
        <taxon>Burkholderiales</taxon>
        <taxon>Alcaligenaceae</taxon>
        <taxon>Bordetella</taxon>
    </lineage>
</organism>
<dbReference type="InterPro" id="IPR050266">
    <property type="entry name" value="AB_hydrolase_sf"/>
</dbReference>
<accession>A0A0M7GI57</accession>
<dbReference type="InterPro" id="IPR000073">
    <property type="entry name" value="AB_hydrolase_1"/>
</dbReference>
<evidence type="ECO:0000259" key="2">
    <source>
        <dbReference type="Pfam" id="PF12697"/>
    </source>
</evidence>
<proteinExistence type="predicted"/>
<dbReference type="Gene3D" id="3.40.50.1820">
    <property type="entry name" value="alpha/beta hydrolase"/>
    <property type="match status" value="1"/>
</dbReference>
<dbReference type="Proteomes" id="UP000053096">
    <property type="component" value="Unassembled WGS sequence"/>
</dbReference>
<name>A0A0M7GI57_9BORD</name>
<dbReference type="EC" id="2.3.1.12" evidence="3"/>
<gene>
    <name evidence="3" type="primary">acoC_2</name>
    <name evidence="3" type="ORF">ERS370011_03058</name>
</gene>
<dbReference type="PANTHER" id="PTHR43798">
    <property type="entry name" value="MONOACYLGLYCEROL LIPASE"/>
    <property type="match status" value="1"/>
</dbReference>
<dbReference type="OrthoDB" id="6117067at2"/>
<dbReference type="AlphaFoldDB" id="A0A0M7GI57"/>
<dbReference type="GO" id="GO:0016787">
    <property type="term" value="F:hydrolase activity"/>
    <property type="evidence" value="ECO:0007669"/>
    <property type="project" value="UniProtKB-KW"/>
</dbReference>
<dbReference type="GO" id="GO:0016020">
    <property type="term" value="C:membrane"/>
    <property type="evidence" value="ECO:0007669"/>
    <property type="project" value="TreeGrafter"/>
</dbReference>
<dbReference type="InterPro" id="IPR029058">
    <property type="entry name" value="AB_hydrolase_fold"/>
</dbReference>
<dbReference type="GO" id="GO:0004742">
    <property type="term" value="F:dihydrolipoyllysine-residue acetyltransferase activity"/>
    <property type="evidence" value="ECO:0007669"/>
    <property type="project" value="UniProtKB-EC"/>
</dbReference>
<dbReference type="SUPFAM" id="SSF53474">
    <property type="entry name" value="alpha/beta-Hydrolases"/>
    <property type="match status" value="1"/>
</dbReference>
<protein>
    <submittedName>
        <fullName evidence="3">Dihydrolipoyllysine-residue acetyltransferase component of acetoin cleaving system</fullName>
        <ecNumber evidence="3">2.3.1.12</ecNumber>
    </submittedName>
</protein>
<dbReference type="PANTHER" id="PTHR43798:SF31">
    <property type="entry name" value="AB HYDROLASE SUPERFAMILY PROTEIN YCLE"/>
    <property type="match status" value="1"/>
</dbReference>
<sequence>MRSEPQLELQTVDLDGYPLTYAEAGRGDPLVLLHGSLCDCRYWKPQLSALSRHFRVLSLSLRHYWPERWDGAGEGFSIARHTEDVLAFIDAVAGGAAHLVGHSRGGRIAVEAALRAPARVRSLVLADPGLSRPGEDERGDFRQRALALIQAGDSEAGLALFIDTVTGPDTWRRMVPWFKDMVRDNAATLLGQAREPAAPLGDVAALSMPVLLIGGALSPAPSPATLDRLQGLLPQAERVRIAGSSHGMNLGNPRAFNQAILDFLA</sequence>